<dbReference type="InterPro" id="IPR011060">
    <property type="entry name" value="RibuloseP-bd_barrel"/>
</dbReference>
<dbReference type="NCBIfam" id="NF001273">
    <property type="entry name" value="PRK00230.1"/>
    <property type="match status" value="1"/>
</dbReference>
<comment type="function">
    <text evidence="1 9">Catalyzes the decarboxylation of orotidine 5'-monophosphate (OMP) to uridine 5'-monophosphate (UMP).</text>
</comment>
<dbReference type="InterPro" id="IPR014732">
    <property type="entry name" value="OMPdecase"/>
</dbReference>
<comment type="pathway">
    <text evidence="2 9 12">Pyrimidine metabolism; UMP biosynthesis via de novo pathway; UMP from orotate: step 2/2.</text>
</comment>
<dbReference type="NCBIfam" id="TIGR01740">
    <property type="entry name" value="pyrF"/>
    <property type="match status" value="1"/>
</dbReference>
<evidence type="ECO:0000256" key="1">
    <source>
        <dbReference type="ARBA" id="ARBA00002356"/>
    </source>
</evidence>
<dbReference type="EC" id="4.1.1.23" evidence="9"/>
<dbReference type="GO" id="GO:0044205">
    <property type="term" value="P:'de novo' UMP biosynthetic process"/>
    <property type="evidence" value="ECO:0007669"/>
    <property type="project" value="UniProtKB-UniRule"/>
</dbReference>
<feature type="binding site" evidence="9">
    <location>
        <begin position="96"/>
        <end position="105"/>
    </location>
    <ligand>
        <name>substrate</name>
    </ligand>
</feature>
<dbReference type="HAMAP" id="MF_01200_B">
    <property type="entry name" value="OMPdecase_type1_B"/>
    <property type="match status" value="1"/>
</dbReference>
<feature type="active site" description="For OMPdecase activity" evidence="10">
    <location>
        <position position="98"/>
    </location>
</feature>
<dbReference type="EMBL" id="LGTE01000005">
    <property type="protein sequence ID" value="KNZ70141.1"/>
    <property type="molecule type" value="Genomic_DNA"/>
</dbReference>
<evidence type="ECO:0000256" key="6">
    <source>
        <dbReference type="ARBA" id="ARBA00023239"/>
    </source>
</evidence>
<dbReference type="FunFam" id="3.20.20.70:FF:000015">
    <property type="entry name" value="Orotidine 5'-phosphate decarboxylase"/>
    <property type="match status" value="1"/>
</dbReference>
<comment type="subunit">
    <text evidence="3 9">Homodimer.</text>
</comment>
<dbReference type="PANTHER" id="PTHR32119">
    <property type="entry name" value="OROTIDINE 5'-PHOSPHATE DECARBOXYLASE"/>
    <property type="match status" value="1"/>
</dbReference>
<dbReference type="InterPro" id="IPR047596">
    <property type="entry name" value="OMPdecase_bac"/>
</dbReference>
<name>A0A0L6W3U9_9FIRM</name>
<dbReference type="UniPathway" id="UPA00070">
    <property type="reaction ID" value="UER00120"/>
</dbReference>
<evidence type="ECO:0000256" key="10">
    <source>
        <dbReference type="PIRSR" id="PIRSR614732-1"/>
    </source>
</evidence>
<dbReference type="InterPro" id="IPR018089">
    <property type="entry name" value="OMPdecase_AS"/>
</dbReference>
<evidence type="ECO:0000313" key="14">
    <source>
        <dbReference type="EMBL" id="KNZ70141.1"/>
    </source>
</evidence>
<protein>
    <recommendedName>
        <fullName evidence="9">Orotidine 5'-phosphate decarboxylase</fullName>
        <ecNumber evidence="9">4.1.1.23</ecNumber>
    </recommendedName>
    <alternativeName>
        <fullName evidence="9">OMP decarboxylase</fullName>
        <shortName evidence="9">OMPDCase</shortName>
        <shortName evidence="9">OMPdecase</shortName>
    </alternativeName>
</protein>
<evidence type="ECO:0000256" key="5">
    <source>
        <dbReference type="ARBA" id="ARBA00022975"/>
    </source>
</evidence>
<dbReference type="GO" id="GO:0006207">
    <property type="term" value="P:'de novo' pyrimidine nucleobase biosynthetic process"/>
    <property type="evidence" value="ECO:0007669"/>
    <property type="project" value="InterPro"/>
</dbReference>
<keyword evidence="15" id="KW-1185">Reference proteome</keyword>
<feature type="active site" description="For OMPdecase activity" evidence="10">
    <location>
        <position position="96"/>
    </location>
</feature>
<evidence type="ECO:0000256" key="12">
    <source>
        <dbReference type="RuleBase" id="RU000512"/>
    </source>
</evidence>
<evidence type="ECO:0000313" key="15">
    <source>
        <dbReference type="Proteomes" id="UP000037175"/>
    </source>
</evidence>
<feature type="active site" description="Proton donor" evidence="9">
    <location>
        <position position="98"/>
    </location>
</feature>
<dbReference type="Pfam" id="PF00215">
    <property type="entry name" value="OMPdecase"/>
    <property type="match status" value="1"/>
</dbReference>
<dbReference type="SMART" id="SM00934">
    <property type="entry name" value="OMPdecase"/>
    <property type="match status" value="1"/>
</dbReference>
<sequence>MEIGVCVSKPSFTPQRRRPRGFAGRLAKEKEAKQLLAAKDRLIVALDVDTAQEAEMLVAQLQEHVGVFKVGMQLFNSEGPEVLKRLHSLGTRIFLDLKLHDIPNTVGQASAVLTGHGVYMFNVHTAGGKEMMEAAVRASVETASSLNLPRPLVIGVTVLTSINEEILRNEMGIDRTVEEQVVKWAKLAKESGLNGVVASPREIRVIRETCGNDFVIVTPGVRPAWSAKNDQKRVMTPKEAVEAGASYLVVGRPITAANDPVEAAKRIVAEMEEGLKC</sequence>
<keyword evidence="6 9" id="KW-0456">Lyase</keyword>
<gene>
    <name evidence="9" type="primary">pyrF</name>
    <name evidence="14" type="ORF">Tfer_1010</name>
</gene>
<evidence type="ECO:0000256" key="11">
    <source>
        <dbReference type="PIRSR" id="PIRSR614732-2"/>
    </source>
</evidence>
<evidence type="ECO:0000256" key="3">
    <source>
        <dbReference type="ARBA" id="ARBA00011738"/>
    </source>
</evidence>
<dbReference type="CDD" id="cd04725">
    <property type="entry name" value="OMP_decarboxylase_like"/>
    <property type="match status" value="1"/>
</dbReference>
<feature type="binding site" evidence="9 11">
    <location>
        <position position="252"/>
    </location>
    <ligand>
        <name>substrate</name>
    </ligand>
</feature>
<organism evidence="14 15">
    <name type="scientific">Thermincola ferriacetica</name>
    <dbReference type="NCBI Taxonomy" id="281456"/>
    <lineage>
        <taxon>Bacteria</taxon>
        <taxon>Bacillati</taxon>
        <taxon>Bacillota</taxon>
        <taxon>Clostridia</taxon>
        <taxon>Eubacteriales</taxon>
        <taxon>Thermincolaceae</taxon>
        <taxon>Thermincola</taxon>
    </lineage>
</organism>
<evidence type="ECO:0000256" key="9">
    <source>
        <dbReference type="HAMAP-Rule" id="MF_01200"/>
    </source>
</evidence>
<dbReference type="PROSITE" id="PS00156">
    <property type="entry name" value="OMPDECASE"/>
    <property type="match status" value="1"/>
</dbReference>
<dbReference type="Proteomes" id="UP000037175">
    <property type="component" value="Unassembled WGS sequence"/>
</dbReference>
<comment type="caution">
    <text evidence="14">The sequence shown here is derived from an EMBL/GenBank/DDBJ whole genome shotgun (WGS) entry which is preliminary data.</text>
</comment>
<feature type="active site" description="For OMPdecase activity" evidence="10">
    <location>
        <position position="101"/>
    </location>
</feature>
<dbReference type="PATRIC" id="fig|281456.6.peg.1076"/>
<dbReference type="InterPro" id="IPR001754">
    <property type="entry name" value="OMPdeCOase_dom"/>
</dbReference>
<evidence type="ECO:0000256" key="4">
    <source>
        <dbReference type="ARBA" id="ARBA00022793"/>
    </source>
</evidence>
<feature type="binding site" evidence="9 11">
    <location>
        <position position="251"/>
    </location>
    <ligand>
        <name>substrate</name>
    </ligand>
</feature>
<evidence type="ECO:0000256" key="8">
    <source>
        <dbReference type="ARBA" id="ARBA00061012"/>
    </source>
</evidence>
<feature type="binding site" evidence="9 11">
    <location>
        <position position="160"/>
    </location>
    <ligand>
        <name>substrate</name>
    </ligand>
</feature>
<feature type="domain" description="Orotidine 5'-phosphate decarboxylase" evidence="13">
    <location>
        <begin position="41"/>
        <end position="267"/>
    </location>
</feature>
<feature type="binding site" evidence="9 11">
    <location>
        <position position="69"/>
    </location>
    <ligand>
        <name>substrate</name>
    </ligand>
</feature>
<dbReference type="AlphaFoldDB" id="A0A0L6W3U9"/>
<reference evidence="15" key="1">
    <citation type="submission" date="2015-07" db="EMBL/GenBank/DDBJ databases">
        <title>Complete Genome of Thermincola ferriacetica strain Z-0001T.</title>
        <authorList>
            <person name="Lusk B."/>
            <person name="Badalamenti J.P."/>
            <person name="Parameswaran P."/>
            <person name="Bond D.R."/>
            <person name="Torres C.I."/>
        </authorList>
    </citation>
    <scope>NUCLEOTIDE SEQUENCE [LARGE SCALE GENOMIC DNA]</scope>
    <source>
        <strain evidence="15">Z-0001</strain>
    </source>
</reference>
<comment type="catalytic activity">
    <reaction evidence="7 9 12">
        <text>orotidine 5'-phosphate + H(+) = UMP + CO2</text>
        <dbReference type="Rhea" id="RHEA:11596"/>
        <dbReference type="ChEBI" id="CHEBI:15378"/>
        <dbReference type="ChEBI" id="CHEBI:16526"/>
        <dbReference type="ChEBI" id="CHEBI:57538"/>
        <dbReference type="ChEBI" id="CHEBI:57865"/>
        <dbReference type="EC" id="4.1.1.23"/>
    </reaction>
</comment>
<feature type="binding site" evidence="9 11">
    <location>
        <position position="47"/>
    </location>
    <ligand>
        <name>substrate</name>
    </ligand>
</feature>
<dbReference type="PANTHER" id="PTHR32119:SF2">
    <property type="entry name" value="OROTIDINE 5'-PHOSPHATE DECARBOXYLASE"/>
    <property type="match status" value="1"/>
</dbReference>
<dbReference type="Gene3D" id="3.20.20.70">
    <property type="entry name" value="Aldolase class I"/>
    <property type="match status" value="1"/>
</dbReference>
<evidence type="ECO:0000259" key="13">
    <source>
        <dbReference type="SMART" id="SM00934"/>
    </source>
</evidence>
<keyword evidence="5 9" id="KW-0665">Pyrimidine biosynthesis</keyword>
<comment type="similarity">
    <text evidence="8 9">Belongs to the OMP decarboxylase family. Type 1 subfamily.</text>
</comment>
<keyword evidence="4 9" id="KW-0210">Decarboxylase</keyword>
<feature type="binding site" evidence="9 11">
    <location>
        <position position="222"/>
    </location>
    <ligand>
        <name>substrate</name>
    </ligand>
</feature>
<accession>A0A0L6W3U9</accession>
<evidence type="ECO:0000256" key="2">
    <source>
        <dbReference type="ARBA" id="ARBA00004861"/>
    </source>
</evidence>
<proteinExistence type="inferred from homology"/>
<feature type="binding site" evidence="9 11">
    <location>
        <position position="231"/>
    </location>
    <ligand>
        <name>substrate</name>
    </ligand>
</feature>
<dbReference type="GO" id="GO:0004590">
    <property type="term" value="F:orotidine-5'-phosphate decarboxylase activity"/>
    <property type="evidence" value="ECO:0007669"/>
    <property type="project" value="UniProtKB-UniRule"/>
</dbReference>
<evidence type="ECO:0000256" key="7">
    <source>
        <dbReference type="ARBA" id="ARBA00049157"/>
    </source>
</evidence>
<dbReference type="SUPFAM" id="SSF51366">
    <property type="entry name" value="Ribulose-phoshate binding barrel"/>
    <property type="match status" value="1"/>
</dbReference>
<dbReference type="InterPro" id="IPR013785">
    <property type="entry name" value="Aldolase_TIM"/>
</dbReference>
<dbReference type="GO" id="GO:0005829">
    <property type="term" value="C:cytosol"/>
    <property type="evidence" value="ECO:0007669"/>
    <property type="project" value="TreeGrafter"/>
</dbReference>